<dbReference type="EMBL" id="CAJNOL010009520">
    <property type="protein sequence ID" value="CAF1643832.1"/>
    <property type="molecule type" value="Genomic_DNA"/>
</dbReference>
<organism evidence="1 3">
    <name type="scientific">Rotaria sordida</name>
    <dbReference type="NCBI Taxonomy" id="392033"/>
    <lineage>
        <taxon>Eukaryota</taxon>
        <taxon>Metazoa</taxon>
        <taxon>Spiralia</taxon>
        <taxon>Gnathifera</taxon>
        <taxon>Rotifera</taxon>
        <taxon>Eurotatoria</taxon>
        <taxon>Bdelloidea</taxon>
        <taxon>Philodinida</taxon>
        <taxon>Philodinidae</taxon>
        <taxon>Rotaria</taxon>
    </lineage>
</organism>
<proteinExistence type="predicted"/>
<comment type="caution">
    <text evidence="1">The sequence shown here is derived from an EMBL/GenBank/DDBJ whole genome shotgun (WGS) entry which is preliminary data.</text>
</comment>
<dbReference type="EMBL" id="CAJNOH010007849">
    <property type="protein sequence ID" value="CAF1466833.1"/>
    <property type="molecule type" value="Genomic_DNA"/>
</dbReference>
<accession>A0A815QTN4</accession>
<name>A0A815QTN4_9BILA</name>
<evidence type="ECO:0000313" key="2">
    <source>
        <dbReference type="EMBL" id="CAF1643832.1"/>
    </source>
</evidence>
<feature type="non-terminal residue" evidence="1">
    <location>
        <position position="40"/>
    </location>
</feature>
<evidence type="ECO:0000313" key="1">
    <source>
        <dbReference type="EMBL" id="CAF1466833.1"/>
    </source>
</evidence>
<dbReference type="Proteomes" id="UP000663854">
    <property type="component" value="Unassembled WGS sequence"/>
</dbReference>
<dbReference type="AlphaFoldDB" id="A0A815QTN4"/>
<evidence type="ECO:0000313" key="4">
    <source>
        <dbReference type="Proteomes" id="UP000663870"/>
    </source>
</evidence>
<reference evidence="1" key="1">
    <citation type="submission" date="2021-02" db="EMBL/GenBank/DDBJ databases">
        <authorList>
            <person name="Nowell W R."/>
        </authorList>
    </citation>
    <scope>NUCLEOTIDE SEQUENCE</scope>
</reference>
<evidence type="ECO:0000313" key="3">
    <source>
        <dbReference type="Proteomes" id="UP000663854"/>
    </source>
</evidence>
<sequence length="40" mass="4486">MIILPEDRIIGGPNATEHVDDSIPYVAKTPIFTHHDDNDK</sequence>
<keyword evidence="4" id="KW-1185">Reference proteome</keyword>
<protein>
    <submittedName>
        <fullName evidence="1">Uncharacterized protein</fullName>
    </submittedName>
</protein>
<gene>
    <name evidence="2" type="ORF">JXQ802_LOCUS53582</name>
    <name evidence="1" type="ORF">PYM288_LOCUS37180</name>
</gene>
<dbReference type="Proteomes" id="UP000663870">
    <property type="component" value="Unassembled WGS sequence"/>
</dbReference>